<dbReference type="Gramene" id="KZM80921">
    <property type="protein sequence ID" value="KZM80921"/>
    <property type="gene ID" value="DCAR_031505"/>
</dbReference>
<dbReference type="AlphaFoldDB" id="A0A175YCI6"/>
<dbReference type="SUPFAM" id="SSF101936">
    <property type="entry name" value="DNA-binding pseudobarrel domain"/>
    <property type="match status" value="2"/>
</dbReference>
<evidence type="ECO:0000313" key="7">
    <source>
        <dbReference type="Proteomes" id="UP000077755"/>
    </source>
</evidence>
<evidence type="ECO:0000256" key="4">
    <source>
        <dbReference type="ARBA" id="ARBA00023163"/>
    </source>
</evidence>
<accession>A0A175YCI6</accession>
<evidence type="ECO:0000256" key="3">
    <source>
        <dbReference type="ARBA" id="ARBA00023125"/>
    </source>
</evidence>
<sequence length="316" mass="36506">MSKSACRKMSFSGLKITKKGQKEKESDETIRFVSPNFASEYIIGVLKVPKVFCDEYGDKLPLKLQLHVPPGVVWEGIFIKQRLWIQGLEKMMSFYSIKPYHVVLFEYMGVVMAIQPSTFRVMLKPSHVDKRQHGVFYYLFLKKRLAYKMHGFIGETSSLFKFRFENRCSGRSICEVVLGRKHLRNSEVYKEIPSVFAQLSHFKLDGIVNLILRDGETVPVKFCAQRNFLFGMRKLVRRYAIESIDVMVFTLIRHSTFVLSIFKFYGMESKYNAVEICKGEVMKNVRFEDIIILSDSDNSEEGMAAEEEENGNEAAG</sequence>
<evidence type="ECO:0000256" key="5">
    <source>
        <dbReference type="ARBA" id="ARBA00023242"/>
    </source>
</evidence>
<dbReference type="InterPro" id="IPR015300">
    <property type="entry name" value="DNA-bd_pseudobarrel_sf"/>
</dbReference>
<dbReference type="GO" id="GO:0005634">
    <property type="term" value="C:nucleus"/>
    <property type="evidence" value="ECO:0007669"/>
    <property type="project" value="UniProtKB-SubCell"/>
</dbReference>
<keyword evidence="5" id="KW-0539">Nucleus</keyword>
<reference evidence="6" key="1">
    <citation type="journal article" date="2016" name="Nat. Genet.">
        <title>A high-quality carrot genome assembly provides new insights into carotenoid accumulation and asterid genome evolution.</title>
        <authorList>
            <person name="Iorizzo M."/>
            <person name="Ellison S."/>
            <person name="Senalik D."/>
            <person name="Zeng P."/>
            <person name="Satapoomin P."/>
            <person name="Huang J."/>
            <person name="Bowman M."/>
            <person name="Iovene M."/>
            <person name="Sanseverino W."/>
            <person name="Cavagnaro P."/>
            <person name="Yildiz M."/>
            <person name="Macko-Podgorni A."/>
            <person name="Moranska E."/>
            <person name="Grzebelus E."/>
            <person name="Grzebelus D."/>
            <person name="Ashrafi H."/>
            <person name="Zheng Z."/>
            <person name="Cheng S."/>
            <person name="Spooner D."/>
            <person name="Van Deynze A."/>
            <person name="Simon P."/>
        </authorList>
    </citation>
    <scope>NUCLEOTIDE SEQUENCE</scope>
    <source>
        <tissue evidence="6">Leaf</tissue>
    </source>
</reference>
<evidence type="ECO:0000256" key="1">
    <source>
        <dbReference type="ARBA" id="ARBA00004123"/>
    </source>
</evidence>
<keyword evidence="3" id="KW-0238">DNA-binding</keyword>
<protein>
    <submittedName>
        <fullName evidence="6">Uncharacterized protein</fullName>
    </submittedName>
</protein>
<reference evidence="6" key="2">
    <citation type="submission" date="2022-03" db="EMBL/GenBank/DDBJ databases">
        <title>Draft title - Genomic analysis of global carrot germplasm unveils the trajectory of domestication and the origin of high carotenoid orange carrot.</title>
        <authorList>
            <person name="Iorizzo M."/>
            <person name="Ellison S."/>
            <person name="Senalik D."/>
            <person name="Macko-Podgorni A."/>
            <person name="Grzebelus D."/>
            <person name="Bostan H."/>
            <person name="Rolling W."/>
            <person name="Curaba J."/>
            <person name="Simon P."/>
        </authorList>
    </citation>
    <scope>NUCLEOTIDE SEQUENCE</scope>
    <source>
        <tissue evidence="6">Leaf</tissue>
    </source>
</reference>
<evidence type="ECO:0000256" key="2">
    <source>
        <dbReference type="ARBA" id="ARBA00023015"/>
    </source>
</evidence>
<proteinExistence type="predicted"/>
<organism evidence="6 7">
    <name type="scientific">Daucus carota subsp. sativus</name>
    <name type="common">Carrot</name>
    <dbReference type="NCBI Taxonomy" id="79200"/>
    <lineage>
        <taxon>Eukaryota</taxon>
        <taxon>Viridiplantae</taxon>
        <taxon>Streptophyta</taxon>
        <taxon>Embryophyta</taxon>
        <taxon>Tracheophyta</taxon>
        <taxon>Spermatophyta</taxon>
        <taxon>Magnoliopsida</taxon>
        <taxon>eudicotyledons</taxon>
        <taxon>Gunneridae</taxon>
        <taxon>Pentapetalae</taxon>
        <taxon>asterids</taxon>
        <taxon>campanulids</taxon>
        <taxon>Apiales</taxon>
        <taxon>Apiaceae</taxon>
        <taxon>Apioideae</taxon>
        <taxon>Scandiceae</taxon>
        <taxon>Daucinae</taxon>
        <taxon>Daucus</taxon>
        <taxon>Daucus sect. Daucus</taxon>
    </lineage>
</organism>
<comment type="subcellular location">
    <subcellularLocation>
        <location evidence="1">Nucleus</location>
    </subcellularLocation>
</comment>
<name>A0A175YCI6_DAUCS</name>
<keyword evidence="7" id="KW-1185">Reference proteome</keyword>
<gene>
    <name evidence="6" type="ORF">DCAR_0519994</name>
</gene>
<dbReference type="EMBL" id="CP093347">
    <property type="protein sequence ID" value="WOH00625.1"/>
    <property type="molecule type" value="Genomic_DNA"/>
</dbReference>
<dbReference type="GO" id="GO:0003677">
    <property type="term" value="F:DNA binding"/>
    <property type="evidence" value="ECO:0007669"/>
    <property type="project" value="UniProtKB-KW"/>
</dbReference>
<evidence type="ECO:0000313" key="6">
    <source>
        <dbReference type="EMBL" id="WOH00625.1"/>
    </source>
</evidence>
<dbReference type="Proteomes" id="UP000077755">
    <property type="component" value="Chromosome 5"/>
</dbReference>
<keyword evidence="4" id="KW-0804">Transcription</keyword>
<keyword evidence="2" id="KW-0805">Transcription regulation</keyword>